<evidence type="ECO:0000256" key="7">
    <source>
        <dbReference type="SAM" id="Phobius"/>
    </source>
</evidence>
<dbReference type="AlphaFoldDB" id="A0A3N0DQY0"/>
<name>A0A3N0DQY0_SINP1</name>
<keyword evidence="5 7" id="KW-0472">Membrane</keyword>
<evidence type="ECO:0000256" key="5">
    <source>
        <dbReference type="ARBA" id="ARBA00023136"/>
    </source>
</evidence>
<feature type="transmembrane region" description="Helical" evidence="7">
    <location>
        <begin position="421"/>
        <end position="438"/>
    </location>
</feature>
<accession>A0A3N0DQY0</accession>
<comment type="similarity">
    <text evidence="6">Belongs to the YccS/YhfK family.</text>
</comment>
<comment type="caution">
    <text evidence="10">The sequence shown here is derived from an EMBL/GenBank/DDBJ whole genome shotgun (WGS) entry which is preliminary data.</text>
</comment>
<keyword evidence="4 7" id="KW-1133">Transmembrane helix</keyword>
<evidence type="ECO:0000259" key="9">
    <source>
        <dbReference type="Pfam" id="PF13515"/>
    </source>
</evidence>
<feature type="transmembrane region" description="Helical" evidence="7">
    <location>
        <begin position="28"/>
        <end position="51"/>
    </location>
</feature>
<feature type="transmembrane region" description="Helical" evidence="7">
    <location>
        <begin position="450"/>
        <end position="482"/>
    </location>
</feature>
<comment type="subcellular location">
    <subcellularLocation>
        <location evidence="1">Cell membrane</location>
        <topology evidence="1">Multi-pass membrane protein</topology>
    </subcellularLocation>
</comment>
<dbReference type="Proteomes" id="UP000267469">
    <property type="component" value="Unassembled WGS sequence"/>
</dbReference>
<feature type="transmembrane region" description="Helical" evidence="7">
    <location>
        <begin position="488"/>
        <end position="506"/>
    </location>
</feature>
<dbReference type="PANTHER" id="PTHR30509">
    <property type="entry name" value="P-HYDROXYBENZOIC ACID EFFLUX PUMP SUBUNIT-RELATED"/>
    <property type="match status" value="1"/>
</dbReference>
<evidence type="ECO:0000313" key="10">
    <source>
        <dbReference type="EMBL" id="RNL78054.1"/>
    </source>
</evidence>
<protein>
    <submittedName>
        <fullName evidence="10">FUSC family protein</fullName>
    </submittedName>
</protein>
<reference evidence="10 11" key="1">
    <citation type="submission" date="2018-10" db="EMBL/GenBank/DDBJ databases">
        <title>Sinomicrobium pectinilyticum sp. nov., a pectinase-producing bacterium isolated from alkaline and saline soil, and emended description of the genus Sinomicrobium.</title>
        <authorList>
            <person name="Cheng B."/>
            <person name="Li C."/>
            <person name="Lai Q."/>
            <person name="Du M."/>
            <person name="Shao Z."/>
            <person name="Xu P."/>
            <person name="Yang C."/>
        </authorList>
    </citation>
    <scope>NUCLEOTIDE SEQUENCE [LARGE SCALE GENOMIC DNA]</scope>
    <source>
        <strain evidence="10 11">5DNS001</strain>
    </source>
</reference>
<evidence type="ECO:0000256" key="2">
    <source>
        <dbReference type="ARBA" id="ARBA00022475"/>
    </source>
</evidence>
<evidence type="ECO:0000256" key="6">
    <source>
        <dbReference type="ARBA" id="ARBA00043993"/>
    </source>
</evidence>
<keyword evidence="2" id="KW-1003">Cell membrane</keyword>
<feature type="transmembrane region" description="Helical" evidence="7">
    <location>
        <begin position="89"/>
        <end position="107"/>
    </location>
</feature>
<feature type="transmembrane region" description="Helical" evidence="7">
    <location>
        <begin position="139"/>
        <end position="159"/>
    </location>
</feature>
<sequence length="742" mass="84646">MNRQLQKFLESTDFIRAVKVTVAAATPVILFSYLDLFSIGFTVALGALFTFISDIPGNLRHRVNGMLASNLIATGSTVIISLAAISHWIFYPVLILLVFFLSMIAVYGHRATLVSFSGLLAMSLSFSHSYTGWALLEHAGFMIGGGLFYLCISMIFYFIRPYRYAELQMAECILLTSKYLKLRGRLWDTHANRDKITEKLLTLQIELNDIHENLRETLIRNRTKGGSSNQNRRLLIAHIELVEILELAMATSFDHEKLHQTFSRHPYVLNAYRHLAYNLAALLNQLGQSVEKRKKYTSVHHPFKDLESFKKAIDRYEAETNTDIRTTDEVLVLTNMFNYVEKQVEKIKVVEYTFTHAINPHDLKRKDRELEKLLTPIHYAPITLTQNFSFSSTIFRHSLRLTLTILVGFLVGNVLPIQNTYWILLTIVVIMRPGYGLTKQRSFHRTIGTLAGGIIAFGIISVVHNSTVLGILAMTCMVLGFSFSQRNYPIGATFITLYVIFVYGMLTPDIRDVILFRIADTLIGTILAFTANHFLWPSWEFLSLPTFLENSIKATRDYIKEISVFYNRKGEVPLPYRLARKHAFIEIGNLMASFQRMTQEPRSRQKQLGQYYALVVLNHTLLSSAASMGAFIQSRKTTKASEAFNVITGAIINNLDNAMRLLNEEQQNNISVDTVEVKEMLKLRFTELKEIREKEIMASNGIYDDNFKLKMEEGQLIIEHLIGLTNLSENIVKAVRDIGKSR</sequence>
<dbReference type="Pfam" id="PF13515">
    <property type="entry name" value="FUSC_2"/>
    <property type="match status" value="1"/>
</dbReference>
<dbReference type="InterPro" id="IPR049453">
    <property type="entry name" value="Memb_transporter_dom"/>
</dbReference>
<feature type="domain" description="Integral membrane protein YccS N-terminal" evidence="8">
    <location>
        <begin position="66"/>
        <end position="341"/>
    </location>
</feature>
<proteinExistence type="inferred from homology"/>
<gene>
    <name evidence="10" type="ORF">ED312_19840</name>
</gene>
<evidence type="ECO:0000259" key="8">
    <source>
        <dbReference type="Pfam" id="PF12805"/>
    </source>
</evidence>
<keyword evidence="3 7" id="KW-0812">Transmembrane</keyword>
<organism evidence="10 11">
    <name type="scientific">Sinomicrobium pectinilyticum</name>
    <dbReference type="NCBI Taxonomy" id="1084421"/>
    <lineage>
        <taxon>Bacteria</taxon>
        <taxon>Pseudomonadati</taxon>
        <taxon>Bacteroidota</taxon>
        <taxon>Flavobacteriia</taxon>
        <taxon>Flavobacteriales</taxon>
        <taxon>Flavobacteriaceae</taxon>
        <taxon>Sinomicrobium</taxon>
    </lineage>
</organism>
<feature type="transmembrane region" description="Helical" evidence="7">
    <location>
        <begin position="114"/>
        <end position="133"/>
    </location>
</feature>
<dbReference type="InterPro" id="IPR032692">
    <property type="entry name" value="YccS_N"/>
</dbReference>
<feature type="transmembrane region" description="Helical" evidence="7">
    <location>
        <begin position="398"/>
        <end position="415"/>
    </location>
</feature>
<dbReference type="GO" id="GO:0005886">
    <property type="term" value="C:plasma membrane"/>
    <property type="evidence" value="ECO:0007669"/>
    <property type="project" value="UniProtKB-SubCell"/>
</dbReference>
<evidence type="ECO:0000313" key="11">
    <source>
        <dbReference type="Proteomes" id="UP000267469"/>
    </source>
</evidence>
<evidence type="ECO:0000256" key="1">
    <source>
        <dbReference type="ARBA" id="ARBA00004651"/>
    </source>
</evidence>
<feature type="transmembrane region" description="Helical" evidence="7">
    <location>
        <begin position="63"/>
        <end position="83"/>
    </location>
</feature>
<dbReference type="RefSeq" id="WP_123217774.1">
    <property type="nucleotide sequence ID" value="NZ_RJTM01000138.1"/>
</dbReference>
<keyword evidence="11" id="KW-1185">Reference proteome</keyword>
<evidence type="ECO:0000256" key="4">
    <source>
        <dbReference type="ARBA" id="ARBA00022989"/>
    </source>
</evidence>
<feature type="transmembrane region" description="Helical" evidence="7">
    <location>
        <begin position="518"/>
        <end position="536"/>
    </location>
</feature>
<dbReference type="Pfam" id="PF12805">
    <property type="entry name" value="FUSC-like"/>
    <property type="match status" value="1"/>
</dbReference>
<feature type="domain" description="Integral membrane bound transporter" evidence="9">
    <location>
        <begin position="409"/>
        <end position="530"/>
    </location>
</feature>
<dbReference type="OrthoDB" id="8670769at2"/>
<dbReference type="EMBL" id="RJTM01000138">
    <property type="protein sequence ID" value="RNL78054.1"/>
    <property type="molecule type" value="Genomic_DNA"/>
</dbReference>
<dbReference type="PANTHER" id="PTHR30509:SF8">
    <property type="entry name" value="INNER MEMBRANE PROTEIN YCCS"/>
    <property type="match status" value="1"/>
</dbReference>
<evidence type="ECO:0000256" key="3">
    <source>
        <dbReference type="ARBA" id="ARBA00022692"/>
    </source>
</evidence>